<gene>
    <name evidence="1" type="ORF">CMV_023383</name>
</gene>
<protein>
    <submittedName>
        <fullName evidence="1">Uncharacterized protein</fullName>
    </submittedName>
</protein>
<dbReference type="EMBL" id="JRKL02005211">
    <property type="protein sequence ID" value="KAF3950920.1"/>
    <property type="molecule type" value="Genomic_DNA"/>
</dbReference>
<evidence type="ECO:0000313" key="1">
    <source>
        <dbReference type="EMBL" id="KAF3950920.1"/>
    </source>
</evidence>
<organism evidence="1 2">
    <name type="scientific">Castanea mollissima</name>
    <name type="common">Chinese chestnut</name>
    <dbReference type="NCBI Taxonomy" id="60419"/>
    <lineage>
        <taxon>Eukaryota</taxon>
        <taxon>Viridiplantae</taxon>
        <taxon>Streptophyta</taxon>
        <taxon>Embryophyta</taxon>
        <taxon>Tracheophyta</taxon>
        <taxon>Spermatophyta</taxon>
        <taxon>Magnoliopsida</taxon>
        <taxon>eudicotyledons</taxon>
        <taxon>Gunneridae</taxon>
        <taxon>Pentapetalae</taxon>
        <taxon>rosids</taxon>
        <taxon>fabids</taxon>
        <taxon>Fagales</taxon>
        <taxon>Fagaceae</taxon>
        <taxon>Castanea</taxon>
    </lineage>
</organism>
<evidence type="ECO:0000313" key="2">
    <source>
        <dbReference type="Proteomes" id="UP000737018"/>
    </source>
</evidence>
<sequence length="80" mass="9199">MLSDSASGAKMGEYSQKKKELRREVKSRLLCYGMNVQQSLKVTKRYSLQLKRDAANTWEVDSAFKPPAVLFSNFSWKFST</sequence>
<reference evidence="1" key="1">
    <citation type="submission" date="2020-03" db="EMBL/GenBank/DDBJ databases">
        <title>Castanea mollissima Vanexum genome sequencing.</title>
        <authorList>
            <person name="Staton M."/>
        </authorList>
    </citation>
    <scope>NUCLEOTIDE SEQUENCE</scope>
    <source>
        <tissue evidence="1">Leaf</tissue>
    </source>
</reference>
<comment type="caution">
    <text evidence="1">The sequence shown here is derived from an EMBL/GenBank/DDBJ whole genome shotgun (WGS) entry which is preliminary data.</text>
</comment>
<proteinExistence type="predicted"/>
<accession>A0A8J4VDJ6</accession>
<dbReference type="AlphaFoldDB" id="A0A8J4VDJ6"/>
<keyword evidence="2" id="KW-1185">Reference proteome</keyword>
<dbReference type="Proteomes" id="UP000737018">
    <property type="component" value="Unassembled WGS sequence"/>
</dbReference>
<name>A0A8J4VDJ6_9ROSI</name>